<gene>
    <name evidence="1" type="ORF">MRB53_025911</name>
</gene>
<proteinExistence type="predicted"/>
<evidence type="ECO:0000313" key="2">
    <source>
        <dbReference type="Proteomes" id="UP001234297"/>
    </source>
</evidence>
<comment type="caution">
    <text evidence="1">The sequence shown here is derived from an EMBL/GenBank/DDBJ whole genome shotgun (WGS) entry which is preliminary data.</text>
</comment>
<protein>
    <submittedName>
        <fullName evidence="1">Uncharacterized protein</fullName>
    </submittedName>
</protein>
<dbReference type="EMBL" id="CM056816">
    <property type="protein sequence ID" value="KAJ8632575.1"/>
    <property type="molecule type" value="Genomic_DNA"/>
</dbReference>
<dbReference type="Proteomes" id="UP001234297">
    <property type="component" value="Chromosome 8"/>
</dbReference>
<reference evidence="1 2" key="1">
    <citation type="journal article" date="2022" name="Hortic Res">
        <title>A haplotype resolved chromosomal level avocado genome allows analysis of novel avocado genes.</title>
        <authorList>
            <person name="Nath O."/>
            <person name="Fletcher S.J."/>
            <person name="Hayward A."/>
            <person name="Shaw L.M."/>
            <person name="Masouleh A.K."/>
            <person name="Furtado A."/>
            <person name="Henry R.J."/>
            <person name="Mitter N."/>
        </authorList>
    </citation>
    <scope>NUCLEOTIDE SEQUENCE [LARGE SCALE GENOMIC DNA]</scope>
    <source>
        <strain evidence="2">cv. Hass</strain>
    </source>
</reference>
<evidence type="ECO:0000313" key="1">
    <source>
        <dbReference type="EMBL" id="KAJ8632575.1"/>
    </source>
</evidence>
<name>A0ACC2LGU6_PERAE</name>
<keyword evidence="2" id="KW-1185">Reference proteome</keyword>
<organism evidence="1 2">
    <name type="scientific">Persea americana</name>
    <name type="common">Avocado</name>
    <dbReference type="NCBI Taxonomy" id="3435"/>
    <lineage>
        <taxon>Eukaryota</taxon>
        <taxon>Viridiplantae</taxon>
        <taxon>Streptophyta</taxon>
        <taxon>Embryophyta</taxon>
        <taxon>Tracheophyta</taxon>
        <taxon>Spermatophyta</taxon>
        <taxon>Magnoliopsida</taxon>
        <taxon>Magnoliidae</taxon>
        <taxon>Laurales</taxon>
        <taxon>Lauraceae</taxon>
        <taxon>Persea</taxon>
    </lineage>
</organism>
<accession>A0ACC2LGU6</accession>
<sequence>MHEATTFNAVNIIFKKPIYKLLSKIKMQPFFKWSQLMKGDSSSRDQSKLCAYHKQNGHRTDGCKTFKAHLENLMKEGLLRDAETTADHRAKTMEVLTAALEPIVKKAKTKGPRIWFSDKDLEDVELPHNDPLVLTLKLQNFLVQRVLIDPGSSSGILYYDCFKKLKLKDEDLQAAHTPLVGFSSKPVYPKGKISLRVQVGGASQVDFLVVDVPSPHNVIMGRTWLHSMEVVPSTHHQKLKFPLENQSGRTDVITVKGDQHMAKQCLLAMLPGEAESSQVHMAELDRKAELGDVGSAPAQKSIEDLTKVKLDPTNPNRFFLIGSQLPEPEKTELLDLLLETKEVFA</sequence>